<gene>
    <name evidence="1" type="ORF">GCM10023153_27570</name>
</gene>
<dbReference type="EMBL" id="BAABFX010000038">
    <property type="protein sequence ID" value="GAA4400251.1"/>
    <property type="molecule type" value="Genomic_DNA"/>
</dbReference>
<keyword evidence="2" id="KW-1185">Reference proteome</keyword>
<evidence type="ECO:0000313" key="2">
    <source>
        <dbReference type="Proteomes" id="UP001500390"/>
    </source>
</evidence>
<evidence type="ECO:0000313" key="1">
    <source>
        <dbReference type="EMBL" id="GAA4400251.1"/>
    </source>
</evidence>
<protein>
    <submittedName>
        <fullName evidence="1">Uncharacterized protein</fullName>
    </submittedName>
</protein>
<comment type="caution">
    <text evidence="1">The sequence shown here is derived from an EMBL/GenBank/DDBJ whole genome shotgun (WGS) entry which is preliminary data.</text>
</comment>
<dbReference type="Proteomes" id="UP001500390">
    <property type="component" value="Unassembled WGS sequence"/>
</dbReference>
<accession>A0ABP8K3Z3</accession>
<reference evidence="2" key="1">
    <citation type="journal article" date="2019" name="Int. J. Syst. Evol. Microbiol.">
        <title>The Global Catalogue of Microorganisms (GCM) 10K type strain sequencing project: providing services to taxonomists for standard genome sequencing and annotation.</title>
        <authorList>
            <consortium name="The Broad Institute Genomics Platform"/>
            <consortium name="The Broad Institute Genome Sequencing Center for Infectious Disease"/>
            <person name="Wu L."/>
            <person name="Ma J."/>
        </authorList>
    </citation>
    <scope>NUCLEOTIDE SEQUENCE [LARGE SCALE GENOMIC DNA]</scope>
    <source>
        <strain evidence="2">JCM 17738</strain>
    </source>
</reference>
<organism evidence="1 2">
    <name type="scientific">Ornithinibacter aureus</name>
    <dbReference type="NCBI Taxonomy" id="622664"/>
    <lineage>
        <taxon>Bacteria</taxon>
        <taxon>Bacillati</taxon>
        <taxon>Actinomycetota</taxon>
        <taxon>Actinomycetes</taxon>
        <taxon>Micrococcales</taxon>
        <taxon>Intrasporangiaceae</taxon>
        <taxon>Ornithinibacter</taxon>
    </lineage>
</organism>
<name>A0ABP8K3Z3_9MICO</name>
<sequence>MNAGSTYSSLRDKPPALIRELQDKAPTVRTTLQLDTECRGATDVNGPGCATTLHGPTAS</sequence>
<proteinExistence type="predicted"/>